<evidence type="ECO:0000313" key="2">
    <source>
        <dbReference type="EMBL" id="KAE8149370.1"/>
    </source>
</evidence>
<keyword evidence="1" id="KW-1133">Transmembrane helix</keyword>
<protein>
    <submittedName>
        <fullName evidence="2">Uncharacterized protein</fullName>
    </submittedName>
</protein>
<gene>
    <name evidence="2" type="ORF">BDV25DRAFT_3361</name>
</gene>
<proteinExistence type="predicted"/>
<feature type="transmembrane region" description="Helical" evidence="1">
    <location>
        <begin position="20"/>
        <end position="45"/>
    </location>
</feature>
<keyword evidence="3" id="KW-1185">Reference proteome</keyword>
<keyword evidence="1" id="KW-0812">Transmembrane</keyword>
<evidence type="ECO:0000256" key="1">
    <source>
        <dbReference type="SAM" id="Phobius"/>
    </source>
</evidence>
<sequence>MHLLFVVGLDELLPHLSVHCLYYAGTSLQGSLCIYTLTSCVFLFLRLSLRHLDPRTYWYATDYFAPYLSSSLLRDSIASYDFLHGQGTS</sequence>
<name>A0A5N6TST4_ASPAV</name>
<keyword evidence="1" id="KW-0472">Membrane</keyword>
<dbReference type="OrthoDB" id="71227at2759"/>
<accession>A0A5N6TST4</accession>
<organism evidence="2 3">
    <name type="scientific">Aspergillus avenaceus</name>
    <dbReference type="NCBI Taxonomy" id="36643"/>
    <lineage>
        <taxon>Eukaryota</taxon>
        <taxon>Fungi</taxon>
        <taxon>Dikarya</taxon>
        <taxon>Ascomycota</taxon>
        <taxon>Pezizomycotina</taxon>
        <taxon>Eurotiomycetes</taxon>
        <taxon>Eurotiomycetidae</taxon>
        <taxon>Eurotiales</taxon>
        <taxon>Aspergillaceae</taxon>
        <taxon>Aspergillus</taxon>
        <taxon>Aspergillus subgen. Circumdati</taxon>
    </lineage>
</organism>
<dbReference type="AlphaFoldDB" id="A0A5N6TST4"/>
<dbReference type="EMBL" id="ML742125">
    <property type="protein sequence ID" value="KAE8149370.1"/>
    <property type="molecule type" value="Genomic_DNA"/>
</dbReference>
<dbReference type="Proteomes" id="UP000325780">
    <property type="component" value="Unassembled WGS sequence"/>
</dbReference>
<reference evidence="2 3" key="1">
    <citation type="submission" date="2019-04" db="EMBL/GenBank/DDBJ databases">
        <title>Friends and foes A comparative genomics study of 23 Aspergillus species from section Flavi.</title>
        <authorList>
            <consortium name="DOE Joint Genome Institute"/>
            <person name="Kjaerbolling I."/>
            <person name="Vesth T."/>
            <person name="Frisvad J.C."/>
            <person name="Nybo J.L."/>
            <person name="Theobald S."/>
            <person name="Kildgaard S."/>
            <person name="Isbrandt T."/>
            <person name="Kuo A."/>
            <person name="Sato A."/>
            <person name="Lyhne E.K."/>
            <person name="Kogle M.E."/>
            <person name="Wiebenga A."/>
            <person name="Kun R.S."/>
            <person name="Lubbers R.J."/>
            <person name="Makela M.R."/>
            <person name="Barry K."/>
            <person name="Chovatia M."/>
            <person name="Clum A."/>
            <person name="Daum C."/>
            <person name="Haridas S."/>
            <person name="He G."/>
            <person name="LaButti K."/>
            <person name="Lipzen A."/>
            <person name="Mondo S."/>
            <person name="Riley R."/>
            <person name="Salamov A."/>
            <person name="Simmons B.A."/>
            <person name="Magnuson J.K."/>
            <person name="Henrissat B."/>
            <person name="Mortensen U.H."/>
            <person name="Larsen T.O."/>
            <person name="Devries R.P."/>
            <person name="Grigoriev I.V."/>
            <person name="Machida M."/>
            <person name="Baker S.E."/>
            <person name="Andersen M.R."/>
        </authorList>
    </citation>
    <scope>NUCLEOTIDE SEQUENCE [LARGE SCALE GENOMIC DNA]</scope>
    <source>
        <strain evidence="2 3">IBT 18842</strain>
    </source>
</reference>
<evidence type="ECO:0000313" key="3">
    <source>
        <dbReference type="Proteomes" id="UP000325780"/>
    </source>
</evidence>